<accession>A0A087MLM1</accession>
<gene>
    <name evidence="1" type="ORF">N788_00975</name>
</gene>
<proteinExistence type="predicted"/>
<dbReference type="RefSeq" id="WP_034220069.1">
    <property type="nucleotide sequence ID" value="NZ_AVCJ01000001.1"/>
</dbReference>
<organism evidence="1 2">
    <name type="scientific">Arenimonas donghaensis DSM 18148 = HO3-R19</name>
    <dbReference type="NCBI Taxonomy" id="1121014"/>
    <lineage>
        <taxon>Bacteria</taxon>
        <taxon>Pseudomonadati</taxon>
        <taxon>Pseudomonadota</taxon>
        <taxon>Gammaproteobacteria</taxon>
        <taxon>Lysobacterales</taxon>
        <taxon>Lysobacteraceae</taxon>
        <taxon>Arenimonas</taxon>
    </lineage>
</organism>
<dbReference type="PATRIC" id="fig|1121014.3.peg.189"/>
<comment type="caution">
    <text evidence="1">The sequence shown here is derived from an EMBL/GenBank/DDBJ whole genome shotgun (WGS) entry which is preliminary data.</text>
</comment>
<keyword evidence="2" id="KW-1185">Reference proteome</keyword>
<name>A0A087MLM1_9GAMM</name>
<evidence type="ECO:0000313" key="2">
    <source>
        <dbReference type="Proteomes" id="UP000029085"/>
    </source>
</evidence>
<dbReference type="OrthoDB" id="5966252at2"/>
<dbReference type="STRING" id="1121014.N788_00975"/>
<dbReference type="AlphaFoldDB" id="A0A087MLM1"/>
<dbReference type="Proteomes" id="UP000029085">
    <property type="component" value="Unassembled WGS sequence"/>
</dbReference>
<evidence type="ECO:0000313" key="1">
    <source>
        <dbReference type="EMBL" id="KFL37774.1"/>
    </source>
</evidence>
<protein>
    <recommendedName>
        <fullName evidence="3">STAS/SEC14 domain-containing protein</fullName>
    </recommendedName>
</protein>
<reference evidence="2" key="1">
    <citation type="submission" date="2013-08" db="EMBL/GenBank/DDBJ databases">
        <title>Genome sequencing of Arenimonas donghaensis.</title>
        <authorList>
            <person name="Chen F."/>
            <person name="Wang G."/>
        </authorList>
    </citation>
    <scope>NUCLEOTIDE SEQUENCE [LARGE SCALE GENOMIC DNA]</scope>
    <source>
        <strain evidence="2">HO3-R19</strain>
    </source>
</reference>
<evidence type="ECO:0008006" key="3">
    <source>
        <dbReference type="Google" id="ProtNLM"/>
    </source>
</evidence>
<reference evidence="1 2" key="2">
    <citation type="journal article" date="2015" name="Stand. Genomic Sci.">
        <title>High quality draft genomic sequence of Arenimonas donghaensis DSM 18148(T).</title>
        <authorList>
            <person name="Chen F."/>
            <person name="Wang H."/>
            <person name="Cao Y."/>
            <person name="Li X."/>
            <person name="Wang G."/>
        </authorList>
    </citation>
    <scope>NUCLEOTIDE SEQUENCE [LARGE SCALE GENOMIC DNA]</scope>
    <source>
        <strain evidence="1 2">HO3-R19</strain>
    </source>
</reference>
<sequence length="129" mass="14586">MNPLPPDIRLVFEDRADYLHVAVSGPRDSQEISKAYWVRIAEECQQRGTRKLMVVENLGDFEGDRDLPTTVDFLFELGLDKLQVAFVVGRIELLAHMEHGEILALERGARGRVFGSEAVAERWLRHGAA</sequence>
<dbReference type="EMBL" id="AVCJ01000001">
    <property type="protein sequence ID" value="KFL37774.1"/>
    <property type="molecule type" value="Genomic_DNA"/>
</dbReference>